<keyword evidence="5 8" id="KW-0175">Coiled coil</keyword>
<dbReference type="EMBL" id="CAJNOI010000320">
    <property type="protein sequence ID" value="CAF1241349.1"/>
    <property type="molecule type" value="Genomic_DNA"/>
</dbReference>
<dbReference type="InterPro" id="IPR051952">
    <property type="entry name" value="Golgi-autophagy_related"/>
</dbReference>
<dbReference type="Gene3D" id="2.120.10.30">
    <property type="entry name" value="TolB, C-terminal domain"/>
    <property type="match status" value="1"/>
</dbReference>
<feature type="coiled-coil region" evidence="8">
    <location>
        <begin position="423"/>
        <end position="554"/>
    </location>
</feature>
<evidence type="ECO:0000256" key="6">
    <source>
        <dbReference type="ARBA" id="ARBA00023136"/>
    </source>
</evidence>
<dbReference type="CDD" id="cd05819">
    <property type="entry name" value="NHL"/>
    <property type="match status" value="1"/>
</dbReference>
<evidence type="ECO:0000313" key="11">
    <source>
        <dbReference type="EMBL" id="CAF1241349.1"/>
    </source>
</evidence>
<feature type="domain" description="GRIP" evidence="10">
    <location>
        <begin position="677"/>
        <end position="727"/>
    </location>
</feature>
<evidence type="ECO:0000256" key="7">
    <source>
        <dbReference type="PROSITE-ProRule" id="PRU00504"/>
    </source>
</evidence>
<name>A0A814ZCU5_9BILA</name>
<evidence type="ECO:0000256" key="2">
    <source>
        <dbReference type="ARBA" id="ARBA00004496"/>
    </source>
</evidence>
<evidence type="ECO:0000256" key="1">
    <source>
        <dbReference type="ARBA" id="ARBA00004184"/>
    </source>
</evidence>
<proteinExistence type="predicted"/>
<dbReference type="Pfam" id="PF01465">
    <property type="entry name" value="GRIP"/>
    <property type="match status" value="1"/>
</dbReference>
<keyword evidence="6" id="KW-0472">Membrane</keyword>
<evidence type="ECO:0000256" key="9">
    <source>
        <dbReference type="SAM" id="MobiDB-lite"/>
    </source>
</evidence>
<dbReference type="Gene3D" id="2.40.10.500">
    <property type="match status" value="1"/>
</dbReference>
<evidence type="ECO:0000256" key="3">
    <source>
        <dbReference type="ARBA" id="ARBA00022490"/>
    </source>
</evidence>
<dbReference type="SMART" id="SM00755">
    <property type="entry name" value="Grip"/>
    <property type="match status" value="1"/>
</dbReference>
<dbReference type="InterPro" id="IPR011042">
    <property type="entry name" value="6-blade_b-propeller_TolB-like"/>
</dbReference>
<evidence type="ECO:0000256" key="5">
    <source>
        <dbReference type="ARBA" id="ARBA00023054"/>
    </source>
</evidence>
<evidence type="ECO:0000313" key="12">
    <source>
        <dbReference type="Proteomes" id="UP000663877"/>
    </source>
</evidence>
<protein>
    <recommendedName>
        <fullName evidence="10">GRIP domain-containing protein</fullName>
    </recommendedName>
</protein>
<dbReference type="PANTHER" id="PTHR23157:SF25">
    <property type="entry name" value="GRIP AND COILED-COIL DOMAIN-CONTAINING PROTEIN 1"/>
    <property type="match status" value="1"/>
</dbReference>
<dbReference type="InterPro" id="IPR001258">
    <property type="entry name" value="NHL_repeat"/>
</dbReference>
<evidence type="ECO:0000259" key="10">
    <source>
        <dbReference type="PROSITE" id="PS50913"/>
    </source>
</evidence>
<gene>
    <name evidence="11" type="ORF">BJG266_LOCUS29070</name>
</gene>
<dbReference type="Proteomes" id="UP000663877">
    <property type="component" value="Unassembled WGS sequence"/>
</dbReference>
<organism evidence="11 12">
    <name type="scientific">Adineta steineri</name>
    <dbReference type="NCBI Taxonomy" id="433720"/>
    <lineage>
        <taxon>Eukaryota</taxon>
        <taxon>Metazoa</taxon>
        <taxon>Spiralia</taxon>
        <taxon>Gnathifera</taxon>
        <taxon>Rotifera</taxon>
        <taxon>Eurotatoria</taxon>
        <taxon>Bdelloidea</taxon>
        <taxon>Adinetida</taxon>
        <taxon>Adinetidae</taxon>
        <taxon>Adineta</taxon>
    </lineage>
</organism>
<feature type="coiled-coil region" evidence="8">
    <location>
        <begin position="97"/>
        <end position="174"/>
    </location>
</feature>
<dbReference type="SUPFAM" id="SSF101898">
    <property type="entry name" value="NHL repeat"/>
    <property type="match status" value="1"/>
</dbReference>
<feature type="coiled-coil region" evidence="8">
    <location>
        <begin position="614"/>
        <end position="670"/>
    </location>
</feature>
<dbReference type="PROSITE" id="PS50913">
    <property type="entry name" value="GRIP"/>
    <property type="match status" value="1"/>
</dbReference>
<keyword evidence="3" id="KW-0963">Cytoplasm</keyword>
<feature type="region of interest" description="Disordered" evidence="9">
    <location>
        <begin position="51"/>
        <end position="94"/>
    </location>
</feature>
<dbReference type="PANTHER" id="PTHR23157">
    <property type="entry name" value="GRIP AND COILED-COIL DOMAIN-CONTAINING PROTEIN 1"/>
    <property type="match status" value="1"/>
</dbReference>
<dbReference type="Gene3D" id="1.10.220.60">
    <property type="entry name" value="GRIP domain"/>
    <property type="match status" value="1"/>
</dbReference>
<evidence type="ECO:0000256" key="4">
    <source>
        <dbReference type="ARBA" id="ARBA00022737"/>
    </source>
</evidence>
<comment type="subcellular location">
    <subcellularLocation>
        <location evidence="2">Cytoplasm</location>
    </subcellularLocation>
    <subcellularLocation>
        <location evidence="1">Endomembrane system</location>
        <topology evidence="1">Peripheral membrane protein</topology>
    </subcellularLocation>
</comment>
<accession>A0A814ZCU5</accession>
<feature type="repeat" description="NHL" evidence="7">
    <location>
        <begin position="1004"/>
        <end position="1035"/>
    </location>
</feature>
<dbReference type="Pfam" id="PF01436">
    <property type="entry name" value="NHL"/>
    <property type="match status" value="1"/>
</dbReference>
<dbReference type="GO" id="GO:0005794">
    <property type="term" value="C:Golgi apparatus"/>
    <property type="evidence" value="ECO:0007669"/>
    <property type="project" value="TreeGrafter"/>
</dbReference>
<reference evidence="11" key="1">
    <citation type="submission" date="2021-02" db="EMBL/GenBank/DDBJ databases">
        <authorList>
            <person name="Nowell W R."/>
        </authorList>
    </citation>
    <scope>NUCLEOTIDE SEQUENCE</scope>
</reference>
<dbReference type="AlphaFoldDB" id="A0A814ZCU5"/>
<dbReference type="InterPro" id="IPR000237">
    <property type="entry name" value="GRIP_dom"/>
</dbReference>
<dbReference type="PROSITE" id="PS51125">
    <property type="entry name" value="NHL"/>
    <property type="match status" value="1"/>
</dbReference>
<feature type="coiled-coil region" evidence="8">
    <location>
        <begin position="317"/>
        <end position="344"/>
    </location>
</feature>
<evidence type="ECO:0000256" key="8">
    <source>
        <dbReference type="SAM" id="Coils"/>
    </source>
</evidence>
<sequence>MMSSKSELTKTIENQQSRITRLEQRLGDVVSAYKNLQKEKEALESTVRVLSSTTSNVEKPNTETETNLNTQENAESGNETETTHTASSEHSTIQDKLQTLQQNVTIITEQKNRMEQMFQSDKRKLKTENEELKKLLEETKAENIIIKEKSDHEIKELKKQLRQSQRDHERETADHNVMVRELQTILSTERNKSETMEHQYDECRAKVVTLESQYDTLKKQYNNLNTQYQTKVNELKEKDSIDVEELKRSKEKAVELTTKIKDLEAKYTEQLRVESKRNQQLEKKLTDNTTEYAQRTSTNETHIAELSEQIGVIEKQRAQDQMAIQRLKERIAQLDVENSLLTKASSASIEQDDIGGTNDDSDNHHDLDTLLKHISKLKVLIRVANDRFGKSLTIEDVLNIDREISSGAINGSNLSSENNKILHIKCHEEIDRLKGELENYRNKTVAAFKAKAFKDTSSTKEIDDLRNQIDQLREKLVNSQSLYNSETDRHTQVVEKLESCLTAIREQHRQETEQILTKKRGELNELECELEKQRERTVRLLNEKDRELETLRKQIDNSPIIDKQVSHTSSISDLKETNEPTTIMTELFPQHLSTSTNGGPISPLNSDYNYLVYFNEKQQLLEQELSTLKKERREFDSTIRELQQKYSYEISQLQISNEQLTEDLEHIKLSTQRNENLTKNEHNIDYIKNVFYHYLLSNDTQVKHTMANALMTILHFSSKEKAKIENQKPNNSLATGGEPKFNKWKQDAITMAGGNEQGQQLNQLHGPHGIFIDRKKNIFIADFNNHRIIEWKNNAKVGKIIAGGNGQGNRMDQLYYPTDLIIDQQNHSIIIADTENKRVVQWVNQNQQILIHNIDCVGLAMDKHGFLYVSNWKKNEVRRWKMGEYNNEGIIVAGGNGQGDQLNQLNFPPYIFVDEHQSVYVSDLFNHRVMKWRKDAKEGRIVAGGNDKGEKLNQLSSPQGVTVDHFGQIYVVDGGNHRVMRWCEGKEEGEIVIGGNGEGNQSNQLNGPRGLSFDDEGNLYVADYDNHRLQKFEITSNTGAIIRSILLEEPNSSCMQCSDIEQPVRV</sequence>
<keyword evidence="4" id="KW-0677">Repeat</keyword>
<feature type="compositionally biased region" description="Low complexity" evidence="9">
    <location>
        <begin position="63"/>
        <end position="91"/>
    </location>
</feature>
<feature type="coiled-coil region" evidence="8">
    <location>
        <begin position="200"/>
        <end position="284"/>
    </location>
</feature>
<comment type="caution">
    <text evidence="11">The sequence shown here is derived from an EMBL/GenBank/DDBJ whole genome shotgun (WGS) entry which is preliminary data.</text>
</comment>